<evidence type="ECO:0000313" key="6">
    <source>
        <dbReference type="Proteomes" id="UP000727993"/>
    </source>
</evidence>
<accession>A0A936NBY0</accession>
<dbReference type="InterPro" id="IPR011010">
    <property type="entry name" value="DNA_brk_join_enz"/>
</dbReference>
<comment type="similarity">
    <text evidence="1">Belongs to the 'phage' integrase family.</text>
</comment>
<evidence type="ECO:0000256" key="1">
    <source>
        <dbReference type="ARBA" id="ARBA00008857"/>
    </source>
</evidence>
<dbReference type="InterPro" id="IPR002104">
    <property type="entry name" value="Integrase_catalytic"/>
</dbReference>
<organism evidence="5 6">
    <name type="scientific">Candidatus Neomicrothrix subdominans</name>
    <dbReference type="NCBI Taxonomy" id="2954438"/>
    <lineage>
        <taxon>Bacteria</taxon>
        <taxon>Bacillati</taxon>
        <taxon>Actinomycetota</taxon>
        <taxon>Acidimicrobiia</taxon>
        <taxon>Acidimicrobiales</taxon>
        <taxon>Microthrixaceae</taxon>
        <taxon>Candidatus Neomicrothrix</taxon>
    </lineage>
</organism>
<dbReference type="Proteomes" id="UP000727993">
    <property type="component" value="Unassembled WGS sequence"/>
</dbReference>
<dbReference type="CDD" id="cd00397">
    <property type="entry name" value="DNA_BRE_C"/>
    <property type="match status" value="1"/>
</dbReference>
<dbReference type="PANTHER" id="PTHR30349:SF41">
    <property type="entry name" value="INTEGRASE_RECOMBINASE PROTEIN MJ0367-RELATED"/>
    <property type="match status" value="1"/>
</dbReference>
<gene>
    <name evidence="5" type="ORF">IPN02_08445</name>
</gene>
<keyword evidence="3" id="KW-0233">DNA recombination</keyword>
<reference evidence="5 6" key="1">
    <citation type="submission" date="2020-10" db="EMBL/GenBank/DDBJ databases">
        <title>Connecting structure to function with the recovery of over 1000 high-quality activated sludge metagenome-assembled genomes encoding full-length rRNA genes using long-read sequencing.</title>
        <authorList>
            <person name="Singleton C.M."/>
            <person name="Petriglieri F."/>
            <person name="Kristensen J.M."/>
            <person name="Kirkegaard R.H."/>
            <person name="Michaelsen T.Y."/>
            <person name="Andersen M.H."/>
            <person name="Karst S.M."/>
            <person name="Dueholm M.S."/>
            <person name="Nielsen P.H."/>
            <person name="Albertsen M."/>
        </authorList>
    </citation>
    <scope>NUCLEOTIDE SEQUENCE [LARGE SCALE GENOMIC DNA]</scope>
    <source>
        <strain evidence="5">Lyne_18-Q3-R50-59_MAXAC.006</strain>
    </source>
</reference>
<evidence type="ECO:0000259" key="4">
    <source>
        <dbReference type="PROSITE" id="PS51898"/>
    </source>
</evidence>
<dbReference type="GO" id="GO:0003677">
    <property type="term" value="F:DNA binding"/>
    <property type="evidence" value="ECO:0007669"/>
    <property type="project" value="UniProtKB-KW"/>
</dbReference>
<dbReference type="InterPro" id="IPR050090">
    <property type="entry name" value="Tyrosine_recombinase_XerCD"/>
</dbReference>
<dbReference type="PROSITE" id="PS51898">
    <property type="entry name" value="TYR_RECOMBINASE"/>
    <property type="match status" value="1"/>
</dbReference>
<dbReference type="SUPFAM" id="SSF56349">
    <property type="entry name" value="DNA breaking-rejoining enzymes"/>
    <property type="match status" value="1"/>
</dbReference>
<name>A0A936NBY0_9ACTN</name>
<comment type="caution">
    <text evidence="5">The sequence shown here is derived from an EMBL/GenBank/DDBJ whole genome shotgun (WGS) entry which is preliminary data.</text>
</comment>
<dbReference type="Pfam" id="PF00589">
    <property type="entry name" value="Phage_integrase"/>
    <property type="match status" value="1"/>
</dbReference>
<dbReference type="InterPro" id="IPR013762">
    <property type="entry name" value="Integrase-like_cat_sf"/>
</dbReference>
<evidence type="ECO:0000256" key="2">
    <source>
        <dbReference type="ARBA" id="ARBA00023125"/>
    </source>
</evidence>
<keyword evidence="2" id="KW-0238">DNA-binding</keyword>
<evidence type="ECO:0000313" key="5">
    <source>
        <dbReference type="EMBL" id="MBK9296851.1"/>
    </source>
</evidence>
<dbReference type="GO" id="GO:0006310">
    <property type="term" value="P:DNA recombination"/>
    <property type="evidence" value="ECO:0007669"/>
    <property type="project" value="UniProtKB-KW"/>
</dbReference>
<dbReference type="EMBL" id="JADJZA010000006">
    <property type="protein sequence ID" value="MBK9296851.1"/>
    <property type="molecule type" value="Genomic_DNA"/>
</dbReference>
<evidence type="ECO:0000256" key="3">
    <source>
        <dbReference type="ARBA" id="ARBA00023172"/>
    </source>
</evidence>
<proteinExistence type="inferred from homology"/>
<dbReference type="GO" id="GO:0015074">
    <property type="term" value="P:DNA integration"/>
    <property type="evidence" value="ECO:0007669"/>
    <property type="project" value="InterPro"/>
</dbReference>
<feature type="domain" description="Tyr recombinase" evidence="4">
    <location>
        <begin position="325"/>
        <end position="525"/>
    </location>
</feature>
<dbReference type="AlphaFoldDB" id="A0A936NBY0"/>
<dbReference type="Gene3D" id="1.10.443.10">
    <property type="entry name" value="Intergrase catalytic core"/>
    <property type="match status" value="1"/>
</dbReference>
<protein>
    <submittedName>
        <fullName evidence="5">Tyrosine-type recombinase/integrase</fullName>
    </submittedName>
</protein>
<sequence length="642" mass="72463">MSAQLAAVPDPRDARPVDALTSAIRPEFAVGTYLPEPDDAALWGPVCMVPACPGGRVQMKEPRLCITHLSRWRKHGKPDINRFLRSDRVHPVPTASDQRERYGFSVDGTEGILRAELQLGLQQRHDHRTTRLFASDFRSAVNAVTCAGVETLVGTEASWSVKATRGGAAFLRFTEREVARLLEPSDPLERDVWRSSDFPNSGANRVLNLRFEVIDQPWLRKAVKRWLKHRLATGTKWNTAHANLEAMRRFSEFLTTIGQVARSMGDLDRNLLVDYLGWCAALPVAAETRAKAVGGVRLFCDDYRLNGWSPRLPATASIARGEAPKAPDGLPRPVDERVMRQIEDEDNLARLPLSVMAVVVIGIRCGLRIGDVLSLPFDPLRQDSTGQHTLVYDNHKLDREVALPVVHDDVVELIERQQGEVRNRFPAGCRWLFPRLTGNPDGERHVPYPTLRGQLEEWLETCPIVDSTGASAHVTFHQFRHTFGTRLIESGASEHLVQRLMDHRNARSTRGYAELSDQTKRKEFFKYTRFNNRGDSVLLNPETPTGDAEWMKEQLNRAQVTLPNGYCTLPLTQPCEMRNACIDCDSYFVTTVEFLPTHRKQRDETVVLIKKAEAEGNRRLVEKNTPLLKRLDTIVETLESDV</sequence>
<dbReference type="PANTHER" id="PTHR30349">
    <property type="entry name" value="PHAGE INTEGRASE-RELATED"/>
    <property type="match status" value="1"/>
</dbReference>